<comment type="caution">
    <text evidence="1">The sequence shown here is derived from an EMBL/GenBank/DDBJ whole genome shotgun (WGS) entry which is preliminary data.</text>
</comment>
<reference evidence="2" key="1">
    <citation type="journal article" date="2019" name="Int. J. Syst. Evol. Microbiol.">
        <title>The Global Catalogue of Microorganisms (GCM) 10K type strain sequencing project: providing services to taxonomists for standard genome sequencing and annotation.</title>
        <authorList>
            <consortium name="The Broad Institute Genomics Platform"/>
            <consortium name="The Broad Institute Genome Sequencing Center for Infectious Disease"/>
            <person name="Wu L."/>
            <person name="Ma J."/>
        </authorList>
    </citation>
    <scope>NUCLEOTIDE SEQUENCE [LARGE SCALE GENOMIC DNA]</scope>
    <source>
        <strain evidence="2">JCM 16545</strain>
    </source>
</reference>
<keyword evidence="2" id="KW-1185">Reference proteome</keyword>
<proteinExistence type="predicted"/>
<evidence type="ECO:0000313" key="1">
    <source>
        <dbReference type="EMBL" id="MFD2067571.1"/>
    </source>
</evidence>
<evidence type="ECO:0000313" key="2">
    <source>
        <dbReference type="Proteomes" id="UP001597369"/>
    </source>
</evidence>
<dbReference type="Proteomes" id="UP001597369">
    <property type="component" value="Unassembled WGS sequence"/>
</dbReference>
<organism evidence="1 2">
    <name type="scientific">Pontibacter silvestris</name>
    <dbReference type="NCBI Taxonomy" id="2305183"/>
    <lineage>
        <taxon>Bacteria</taxon>
        <taxon>Pseudomonadati</taxon>
        <taxon>Bacteroidota</taxon>
        <taxon>Cytophagia</taxon>
        <taxon>Cytophagales</taxon>
        <taxon>Hymenobacteraceae</taxon>
        <taxon>Pontibacter</taxon>
    </lineage>
</organism>
<protein>
    <recommendedName>
        <fullName evidence="3">STAS/SEC14 domain-containing protein</fullName>
    </recommendedName>
</protein>
<sequence length="134" mass="15609">MRNEILFRDSYILIELNHAEGWIYVNWRGYVNYDTVTSGCEKVLECMQASQCYKILNDNSNVEGPWSAASKFVGSDWIPRMRSAGMECFAWVYSPSTFSRLSMDKALKNTPEIHIEYIRTFGDVEHAMDWLRTC</sequence>
<accession>A0ABW4WYW2</accession>
<gene>
    <name evidence="1" type="ORF">ACFSKU_11810</name>
</gene>
<dbReference type="RefSeq" id="WP_229958095.1">
    <property type="nucleotide sequence ID" value="NZ_JAJJWI010000002.1"/>
</dbReference>
<evidence type="ECO:0008006" key="3">
    <source>
        <dbReference type="Google" id="ProtNLM"/>
    </source>
</evidence>
<dbReference type="EMBL" id="JBHUHV010000037">
    <property type="protein sequence ID" value="MFD2067571.1"/>
    <property type="molecule type" value="Genomic_DNA"/>
</dbReference>
<name>A0ABW4WYW2_9BACT</name>